<protein>
    <recommendedName>
        <fullName evidence="9">Transcriptional regulatory protein</fullName>
    </recommendedName>
</protein>
<evidence type="ECO:0000256" key="8">
    <source>
        <dbReference type="ARBA" id="ARBA00023163"/>
    </source>
</evidence>
<accession>A0AA46TLX6</accession>
<reference evidence="12" key="1">
    <citation type="submission" date="2022-01" db="EMBL/GenBank/DDBJ databases">
        <title>Nocardioidaceae gen. sp. A5X3R13.</title>
        <authorList>
            <person name="Lopez Marin M.A."/>
            <person name="Uhlik O."/>
        </authorList>
    </citation>
    <scope>NUCLEOTIDE SEQUENCE</scope>
    <source>
        <strain evidence="12">A5X3R13</strain>
    </source>
</reference>
<dbReference type="InterPro" id="IPR011006">
    <property type="entry name" value="CheY-like_superfamily"/>
</dbReference>
<dbReference type="SMART" id="SM00448">
    <property type="entry name" value="REC"/>
    <property type="match status" value="1"/>
</dbReference>
<evidence type="ECO:0000256" key="4">
    <source>
        <dbReference type="ARBA" id="ARBA00023012"/>
    </source>
</evidence>
<dbReference type="EMBL" id="CP094970">
    <property type="protein sequence ID" value="UYM07732.1"/>
    <property type="molecule type" value="Genomic_DNA"/>
</dbReference>
<dbReference type="RefSeq" id="WP_271636706.1">
    <property type="nucleotide sequence ID" value="NZ_CP094970.1"/>
</dbReference>
<dbReference type="KEGG" id="sgrg:L0C25_11880"/>
<evidence type="ECO:0000256" key="9">
    <source>
        <dbReference type="PIRNR" id="PIRNR006171"/>
    </source>
</evidence>
<keyword evidence="5 9" id="KW-0805">Transcription regulation</keyword>
<keyword evidence="3 10" id="KW-0597">Phosphoprotein</keyword>
<evidence type="ECO:0000313" key="12">
    <source>
        <dbReference type="EMBL" id="UYM07732.1"/>
    </source>
</evidence>
<proteinExistence type="predicted"/>
<dbReference type="SUPFAM" id="SSF46785">
    <property type="entry name" value="Winged helix' DNA-binding domain"/>
    <property type="match status" value="1"/>
</dbReference>
<dbReference type="InterPro" id="IPR001789">
    <property type="entry name" value="Sig_transdc_resp-reg_receiver"/>
</dbReference>
<dbReference type="PANTHER" id="PTHR45526:SF1">
    <property type="entry name" value="TRANSCRIPTIONAL REGULATORY PROTEIN DCUR-RELATED"/>
    <property type="match status" value="1"/>
</dbReference>
<keyword evidence="13" id="KW-1185">Reference proteome</keyword>
<evidence type="ECO:0000256" key="6">
    <source>
        <dbReference type="ARBA" id="ARBA00023125"/>
    </source>
</evidence>
<comment type="subcellular location">
    <subcellularLocation>
        <location evidence="1 9">Cytoplasm</location>
    </subcellularLocation>
</comment>
<evidence type="ECO:0000313" key="13">
    <source>
        <dbReference type="Proteomes" id="UP001164390"/>
    </source>
</evidence>
<keyword evidence="6 9" id="KW-0238">DNA-binding</keyword>
<feature type="domain" description="Response regulatory" evidence="11">
    <location>
        <begin position="1"/>
        <end position="114"/>
    </location>
</feature>
<evidence type="ECO:0000256" key="5">
    <source>
        <dbReference type="ARBA" id="ARBA00023015"/>
    </source>
</evidence>
<evidence type="ECO:0000256" key="10">
    <source>
        <dbReference type="PROSITE-ProRule" id="PRU00169"/>
    </source>
</evidence>
<dbReference type="InterPro" id="IPR036390">
    <property type="entry name" value="WH_DNA-bd_sf"/>
</dbReference>
<evidence type="ECO:0000256" key="3">
    <source>
        <dbReference type="ARBA" id="ARBA00022553"/>
    </source>
</evidence>
<dbReference type="InterPro" id="IPR024187">
    <property type="entry name" value="Sig_transdc_resp-reg_cit/mal"/>
</dbReference>
<keyword evidence="4 9" id="KW-0902">Two-component regulatory system</keyword>
<keyword evidence="7 9" id="KW-0010">Activator</keyword>
<name>A0AA46TLX6_9ACTN</name>
<dbReference type="PROSITE" id="PS50110">
    <property type="entry name" value="RESPONSE_REGULATORY"/>
    <property type="match status" value="1"/>
</dbReference>
<sequence length="220" mass="23957">MVEDEPTTAAAHGEYVGRVAGFELAGTAYTGQEALRALSNGGIDVVLLDMNLPDRHGLDVVRAMRAAGDGTDVIAVTSARELTVVRQAASLGIAQYLLKPFVFTALRERLESWANHRRTVEGQEVVTNQQSVDRLLSRPRATTNNTLPKGLSPESLDAVTGLLQEADALSAAEVADRMSSSRVTARRYLEYLHDIGLAVRRPRYAATGRPVIEYVWRALT</sequence>
<organism evidence="12 13">
    <name type="scientific">Solicola gregarius</name>
    <dbReference type="NCBI Taxonomy" id="2908642"/>
    <lineage>
        <taxon>Bacteria</taxon>
        <taxon>Bacillati</taxon>
        <taxon>Actinomycetota</taxon>
        <taxon>Actinomycetes</taxon>
        <taxon>Propionibacteriales</taxon>
        <taxon>Nocardioidaceae</taxon>
        <taxon>Solicola</taxon>
    </lineage>
</organism>
<dbReference type="GO" id="GO:0000156">
    <property type="term" value="F:phosphorelay response regulator activity"/>
    <property type="evidence" value="ECO:0007669"/>
    <property type="project" value="TreeGrafter"/>
</dbReference>
<dbReference type="GO" id="GO:0005737">
    <property type="term" value="C:cytoplasm"/>
    <property type="evidence" value="ECO:0007669"/>
    <property type="project" value="UniProtKB-SubCell"/>
</dbReference>
<dbReference type="AlphaFoldDB" id="A0AA46TLX6"/>
<dbReference type="GO" id="GO:0003700">
    <property type="term" value="F:DNA-binding transcription factor activity"/>
    <property type="evidence" value="ECO:0007669"/>
    <property type="project" value="InterPro"/>
</dbReference>
<gene>
    <name evidence="12" type="ORF">L0C25_11880</name>
</gene>
<dbReference type="SUPFAM" id="SSF52172">
    <property type="entry name" value="CheY-like"/>
    <property type="match status" value="1"/>
</dbReference>
<dbReference type="PIRSF" id="PIRSF006171">
    <property type="entry name" value="RR_citrat_malat"/>
    <property type="match status" value="1"/>
</dbReference>
<dbReference type="Gene3D" id="3.40.50.2300">
    <property type="match status" value="1"/>
</dbReference>
<dbReference type="GO" id="GO:0003677">
    <property type="term" value="F:DNA binding"/>
    <property type="evidence" value="ECO:0007669"/>
    <property type="project" value="UniProtKB-KW"/>
</dbReference>
<evidence type="ECO:0000259" key="11">
    <source>
        <dbReference type="PROSITE" id="PS50110"/>
    </source>
</evidence>
<evidence type="ECO:0000256" key="1">
    <source>
        <dbReference type="ARBA" id="ARBA00004496"/>
    </source>
</evidence>
<dbReference type="Proteomes" id="UP001164390">
    <property type="component" value="Chromosome"/>
</dbReference>
<dbReference type="PANTHER" id="PTHR45526">
    <property type="entry name" value="TRANSCRIPTIONAL REGULATORY PROTEIN DPIA"/>
    <property type="match status" value="1"/>
</dbReference>
<dbReference type="InterPro" id="IPR051271">
    <property type="entry name" value="2C-system_Tx_regulators"/>
</dbReference>
<feature type="modified residue" description="4-aspartylphosphate" evidence="10">
    <location>
        <position position="49"/>
    </location>
</feature>
<dbReference type="Pfam" id="PF00072">
    <property type="entry name" value="Response_reg"/>
    <property type="match status" value="1"/>
</dbReference>
<keyword evidence="8 9" id="KW-0804">Transcription</keyword>
<evidence type="ECO:0000256" key="7">
    <source>
        <dbReference type="ARBA" id="ARBA00023159"/>
    </source>
</evidence>
<evidence type="ECO:0000256" key="2">
    <source>
        <dbReference type="ARBA" id="ARBA00022490"/>
    </source>
</evidence>
<keyword evidence="2 9" id="KW-0963">Cytoplasm</keyword>